<feature type="compositionally biased region" description="Low complexity" evidence="1">
    <location>
        <begin position="228"/>
        <end position="237"/>
    </location>
</feature>
<name>A0A8T0T4P0_PANVG</name>
<feature type="region of interest" description="Disordered" evidence="1">
    <location>
        <begin position="171"/>
        <end position="212"/>
    </location>
</feature>
<protein>
    <submittedName>
        <fullName evidence="2">Uncharacterized protein</fullName>
    </submittedName>
</protein>
<evidence type="ECO:0000313" key="3">
    <source>
        <dbReference type="Proteomes" id="UP000823388"/>
    </source>
</evidence>
<evidence type="ECO:0000313" key="2">
    <source>
        <dbReference type="EMBL" id="KAG2604253.1"/>
    </source>
</evidence>
<feature type="region of interest" description="Disordered" evidence="1">
    <location>
        <begin position="228"/>
        <end position="391"/>
    </location>
</feature>
<feature type="compositionally biased region" description="Low complexity" evidence="1">
    <location>
        <begin position="281"/>
        <end position="304"/>
    </location>
</feature>
<reference evidence="2" key="1">
    <citation type="submission" date="2020-05" db="EMBL/GenBank/DDBJ databases">
        <title>WGS assembly of Panicum virgatum.</title>
        <authorList>
            <person name="Lovell J.T."/>
            <person name="Jenkins J."/>
            <person name="Shu S."/>
            <person name="Juenger T.E."/>
            <person name="Schmutz J."/>
        </authorList>
    </citation>
    <scope>NUCLEOTIDE SEQUENCE</scope>
    <source>
        <strain evidence="2">AP13</strain>
    </source>
</reference>
<feature type="compositionally biased region" description="Low complexity" evidence="1">
    <location>
        <begin position="196"/>
        <end position="211"/>
    </location>
</feature>
<gene>
    <name evidence="2" type="ORF">PVAP13_4NG043216</name>
</gene>
<evidence type="ECO:0000256" key="1">
    <source>
        <dbReference type="SAM" id="MobiDB-lite"/>
    </source>
</evidence>
<organism evidence="2 3">
    <name type="scientific">Panicum virgatum</name>
    <name type="common">Blackwell switchgrass</name>
    <dbReference type="NCBI Taxonomy" id="38727"/>
    <lineage>
        <taxon>Eukaryota</taxon>
        <taxon>Viridiplantae</taxon>
        <taxon>Streptophyta</taxon>
        <taxon>Embryophyta</taxon>
        <taxon>Tracheophyta</taxon>
        <taxon>Spermatophyta</taxon>
        <taxon>Magnoliopsida</taxon>
        <taxon>Liliopsida</taxon>
        <taxon>Poales</taxon>
        <taxon>Poaceae</taxon>
        <taxon>PACMAD clade</taxon>
        <taxon>Panicoideae</taxon>
        <taxon>Panicodae</taxon>
        <taxon>Paniceae</taxon>
        <taxon>Panicinae</taxon>
        <taxon>Panicum</taxon>
        <taxon>Panicum sect. Hiantes</taxon>
    </lineage>
</organism>
<proteinExistence type="predicted"/>
<feature type="compositionally biased region" description="Basic and acidic residues" evidence="1">
    <location>
        <begin position="366"/>
        <end position="376"/>
    </location>
</feature>
<keyword evidence="3" id="KW-1185">Reference proteome</keyword>
<dbReference type="AlphaFoldDB" id="A0A8T0T4P0"/>
<sequence length="391" mass="41064">MRGRFSRVDLSRYPGPGRYSTKCSYLWYRFRGTGSKNRYQRAHATDALSHFSSSESKGASNRCAVAARGPALHRGQEGERWEEEVGEAAAGEGRARSRQEAAGEGAAFELRRQAHEAPAPPTRIRGPCSPLVGHSGGREEAAPWTRIGEASSLSRTGAGGAAMDAVASVLAASPEARPGRAAPKAAGSRLRRRKPASPCAAPASASPRRAPCLPEPFLAVRRACRSPAAARAEVAVRGPLAATPSSPCRDCPPRRRARAPAAGAPPRSPADRAPRRRDLRPSCSTSRRPAPPRSSARAAAGRPRLTIPPRFEVPCAPPPVGQASSSCPVRRRCGGGGSARRGRRAVAGAGREAGVAARIMGGAENRGGERERRGERSGWGGGQKLHGPTCH</sequence>
<feature type="region of interest" description="Disordered" evidence="1">
    <location>
        <begin position="70"/>
        <end position="106"/>
    </location>
</feature>
<feature type="compositionally biased region" description="Low complexity" evidence="1">
    <location>
        <begin position="345"/>
        <end position="363"/>
    </location>
</feature>
<dbReference type="EMBL" id="CM029044">
    <property type="protein sequence ID" value="KAG2604253.1"/>
    <property type="molecule type" value="Genomic_DNA"/>
</dbReference>
<comment type="caution">
    <text evidence="2">The sequence shown here is derived from an EMBL/GenBank/DDBJ whole genome shotgun (WGS) entry which is preliminary data.</text>
</comment>
<accession>A0A8T0T4P0</accession>
<dbReference type="Proteomes" id="UP000823388">
    <property type="component" value="Chromosome 4N"/>
</dbReference>